<evidence type="ECO:0000256" key="10">
    <source>
        <dbReference type="RuleBase" id="RU000489"/>
    </source>
</evidence>
<dbReference type="Gene3D" id="3.20.20.80">
    <property type="entry name" value="Glycosidases"/>
    <property type="match status" value="1"/>
</dbReference>
<dbReference type="EMBL" id="JBFOLJ010000016">
    <property type="protein sequence ID" value="KAL2468981.1"/>
    <property type="molecule type" value="Genomic_DNA"/>
</dbReference>
<keyword evidence="16" id="KW-1185">Reference proteome</keyword>
<dbReference type="AlphaFoldDB" id="A0ABD1PYG4"/>
<accession>A0ABD1PYG4</accession>
<keyword evidence="5" id="KW-1015">Disulfide bond</keyword>
<dbReference type="GO" id="GO:0006032">
    <property type="term" value="P:chitin catabolic process"/>
    <property type="evidence" value="ECO:0007669"/>
    <property type="project" value="UniProtKB-KW"/>
</dbReference>
<dbReference type="GO" id="GO:0008843">
    <property type="term" value="F:endochitinase activity"/>
    <property type="evidence" value="ECO:0007669"/>
    <property type="project" value="UniProtKB-EC"/>
</dbReference>
<dbReference type="PANTHER" id="PTHR45708">
    <property type="entry name" value="ENDOCHITINASE"/>
    <property type="match status" value="1"/>
</dbReference>
<comment type="catalytic activity">
    <reaction evidence="1">
        <text>Random endo-hydrolysis of N-acetyl-beta-D-glucosaminide (1-&gt;4)-beta-linkages in chitin and chitodextrins.</text>
        <dbReference type="EC" id="3.2.1.14"/>
    </reaction>
</comment>
<dbReference type="InterPro" id="IPR017853">
    <property type="entry name" value="GH"/>
</dbReference>
<name>A0ABD1PYG4_9LAMI</name>
<organism evidence="15 16">
    <name type="scientific">Forsythia ovata</name>
    <dbReference type="NCBI Taxonomy" id="205694"/>
    <lineage>
        <taxon>Eukaryota</taxon>
        <taxon>Viridiplantae</taxon>
        <taxon>Streptophyta</taxon>
        <taxon>Embryophyta</taxon>
        <taxon>Tracheophyta</taxon>
        <taxon>Spermatophyta</taxon>
        <taxon>Magnoliopsida</taxon>
        <taxon>eudicotyledons</taxon>
        <taxon>Gunneridae</taxon>
        <taxon>Pentapetalae</taxon>
        <taxon>asterids</taxon>
        <taxon>lamiids</taxon>
        <taxon>Lamiales</taxon>
        <taxon>Oleaceae</taxon>
        <taxon>Forsythieae</taxon>
        <taxon>Forsythia</taxon>
    </lineage>
</organism>
<evidence type="ECO:0000256" key="1">
    <source>
        <dbReference type="ARBA" id="ARBA00000822"/>
    </source>
</evidence>
<dbReference type="EC" id="3.2.1.14" evidence="2"/>
<dbReference type="Proteomes" id="UP001604277">
    <property type="component" value="Unassembled WGS sequence"/>
</dbReference>
<comment type="similarity">
    <text evidence="11">Belongs to the glycosyl hydrolase 18 family.</text>
</comment>
<dbReference type="InterPro" id="IPR001223">
    <property type="entry name" value="Glyco_hydro18_cat"/>
</dbReference>
<dbReference type="SUPFAM" id="SSF51445">
    <property type="entry name" value="(Trans)glycosidases"/>
    <property type="match status" value="1"/>
</dbReference>
<evidence type="ECO:0000256" key="2">
    <source>
        <dbReference type="ARBA" id="ARBA00012729"/>
    </source>
</evidence>
<keyword evidence="6" id="KW-0119">Carbohydrate metabolism</keyword>
<keyword evidence="8" id="KW-0624">Polysaccharide degradation</keyword>
<evidence type="ECO:0000256" key="11">
    <source>
        <dbReference type="RuleBase" id="RU004453"/>
    </source>
</evidence>
<evidence type="ECO:0000313" key="15">
    <source>
        <dbReference type="EMBL" id="KAL2468981.1"/>
    </source>
</evidence>
<gene>
    <name evidence="14" type="ORF">Fot_50344</name>
    <name evidence="15" type="ORF">Fot_50557</name>
</gene>
<evidence type="ECO:0000256" key="6">
    <source>
        <dbReference type="ARBA" id="ARBA00023277"/>
    </source>
</evidence>
<dbReference type="PROSITE" id="PS01095">
    <property type="entry name" value="GH18_1"/>
    <property type="match status" value="1"/>
</dbReference>
<evidence type="ECO:0000259" key="13">
    <source>
        <dbReference type="PROSITE" id="PS51910"/>
    </source>
</evidence>
<keyword evidence="7 10" id="KW-0326">Glycosidase</keyword>
<keyword evidence="3 10" id="KW-0378">Hydrolase</keyword>
<evidence type="ECO:0000256" key="4">
    <source>
        <dbReference type="ARBA" id="ARBA00023024"/>
    </source>
</evidence>
<keyword evidence="4" id="KW-0146">Chitin degradation</keyword>
<dbReference type="InterPro" id="IPR045321">
    <property type="entry name" value="Cts1-like"/>
</dbReference>
<evidence type="ECO:0000256" key="8">
    <source>
        <dbReference type="ARBA" id="ARBA00023326"/>
    </source>
</evidence>
<reference evidence="15" key="1">
    <citation type="submission" date="2024-07" db="EMBL/GenBank/DDBJ databases">
        <title>Two chromosome-level genome assemblies of Korean endemic species Abeliophyllum distichum and Forsythia ovata (Oleaceae).</title>
        <authorList>
            <person name="Mun J.H."/>
        </authorList>
    </citation>
    <scope>NUCLEOTIDE SEQUENCE</scope>
    <source>
        <strain evidence="15">KNKB202402200001</strain>
        <tissue evidence="15">Leaf</tissue>
    </source>
</reference>
<feature type="domain" description="GH18" evidence="13">
    <location>
        <begin position="26"/>
        <end position="297"/>
    </location>
</feature>
<keyword evidence="12" id="KW-0732">Signal</keyword>
<dbReference type="Pfam" id="PF00704">
    <property type="entry name" value="Glyco_hydro_18"/>
    <property type="match status" value="1"/>
</dbReference>
<dbReference type="PANTHER" id="PTHR45708:SF40">
    <property type="entry name" value="BASIC ENDOCHITINASE"/>
    <property type="match status" value="1"/>
</dbReference>
<dbReference type="PROSITE" id="PS51910">
    <property type="entry name" value="GH18_2"/>
    <property type="match status" value="1"/>
</dbReference>
<dbReference type="GO" id="GO:0000272">
    <property type="term" value="P:polysaccharide catabolic process"/>
    <property type="evidence" value="ECO:0007669"/>
    <property type="project" value="UniProtKB-KW"/>
</dbReference>
<feature type="signal peptide" evidence="12">
    <location>
        <begin position="1"/>
        <end position="25"/>
    </location>
</feature>
<sequence>MKIKLQNSFLSCAVIFLGLILNAEAAGIVVYWGQNGGEGKLIDTCSSGLYQIVNIAFLSTFGNGQKPQLNLAGHCDPPSGDCQKLSNSINQCQSQGVKVLLSIGGGAGSYSLSSADDARQVADYLWNNFLGGRSSFRPLGNAVLDGIDFDIEAGQDHYSDLAGKLYEYGLKGKKVYLTAAPQCPFPDQRLGNALKTGLFDYVWVQFYNNPQCEYISSDPNKFKNSWNQWTSSIPAKKIYIGLPASKAAAGNGYVLKQVLINEVLPFAKGSSKYGGIMLWDRYNDIQNGYSAAVKGSV</sequence>
<evidence type="ECO:0000256" key="3">
    <source>
        <dbReference type="ARBA" id="ARBA00022801"/>
    </source>
</evidence>
<dbReference type="CDD" id="cd02877">
    <property type="entry name" value="GH18_hevamine_XipI_class_III"/>
    <property type="match status" value="1"/>
</dbReference>
<comment type="function">
    <text evidence="9">This protein functions as a defense against chitin containing fungal pathogens.</text>
</comment>
<dbReference type="InterPro" id="IPR050542">
    <property type="entry name" value="Glycosyl_Hydrlase18_Chitinase"/>
</dbReference>
<proteinExistence type="inferred from homology"/>
<evidence type="ECO:0000313" key="16">
    <source>
        <dbReference type="Proteomes" id="UP001604277"/>
    </source>
</evidence>
<evidence type="ECO:0000256" key="12">
    <source>
        <dbReference type="SAM" id="SignalP"/>
    </source>
</evidence>
<evidence type="ECO:0000256" key="9">
    <source>
        <dbReference type="ARBA" id="ARBA00059418"/>
    </source>
</evidence>
<evidence type="ECO:0000256" key="5">
    <source>
        <dbReference type="ARBA" id="ARBA00023157"/>
    </source>
</evidence>
<comment type="caution">
    <text evidence="15">The sequence shown here is derived from an EMBL/GenBank/DDBJ whole genome shotgun (WGS) entry which is preliminary data.</text>
</comment>
<evidence type="ECO:0000313" key="14">
    <source>
        <dbReference type="EMBL" id="KAL2468768.1"/>
    </source>
</evidence>
<dbReference type="EMBL" id="JBFOLJ010000016">
    <property type="protein sequence ID" value="KAL2468768.1"/>
    <property type="molecule type" value="Genomic_DNA"/>
</dbReference>
<dbReference type="InterPro" id="IPR001579">
    <property type="entry name" value="Glyco_hydro_18_chit_AS"/>
</dbReference>
<protein>
    <recommendedName>
        <fullName evidence="2">chitinase</fullName>
        <ecNumber evidence="2">3.2.1.14</ecNumber>
    </recommendedName>
</protein>
<feature type="chain" id="PRO_5044723429" description="chitinase" evidence="12">
    <location>
        <begin position="26"/>
        <end position="297"/>
    </location>
</feature>
<dbReference type="FunFam" id="3.20.20.80:FF:000015">
    <property type="entry name" value="Acidic endochitinase SE2"/>
    <property type="match status" value="1"/>
</dbReference>
<evidence type="ECO:0000256" key="7">
    <source>
        <dbReference type="ARBA" id="ARBA00023295"/>
    </source>
</evidence>
<reference evidence="16" key="2">
    <citation type="submission" date="2024-07" db="EMBL/GenBank/DDBJ databases">
        <title>Two chromosome-level genome assemblies of Korean endemic species Abeliophyllum distichum and Forsythia ovata (Oleaceae).</title>
        <authorList>
            <person name="Jang H."/>
        </authorList>
    </citation>
    <scope>NUCLEOTIDE SEQUENCE [LARGE SCALE GENOMIC DNA]</scope>
</reference>